<dbReference type="Proteomes" id="UP000076865">
    <property type="component" value="Plasmid pDSM15939_1"/>
</dbReference>
<organism evidence="1 2">
    <name type="scientific">Anoxybacteroides amylolyticum</name>
    <dbReference type="NCBI Taxonomy" id="294699"/>
    <lineage>
        <taxon>Bacteria</taxon>
        <taxon>Bacillati</taxon>
        <taxon>Bacillota</taxon>
        <taxon>Bacilli</taxon>
        <taxon>Bacillales</taxon>
        <taxon>Anoxybacillaceae</taxon>
        <taxon>Anoxybacteroides</taxon>
    </lineage>
</organism>
<evidence type="ECO:0000313" key="1">
    <source>
        <dbReference type="EMBL" id="ANB62231.1"/>
    </source>
</evidence>
<keyword evidence="1" id="KW-0614">Plasmid</keyword>
<dbReference type="PATRIC" id="fig|294699.3.peg.3260"/>
<accession>A0A160F7A6</accession>
<dbReference type="AlphaFoldDB" id="A0A160F7A6"/>
<sequence length="126" mass="14513">MNRIGRKIYYDKSTGNVILDTGEMMGAVVETTIDQDFEIYQTLKERVRDTVGVIQLEYGQYAEDFTQCNGFRVNPQTLELEFSYPDPTTPTQEPVFQKPLTEQVKELEQRQQIIQKALDDLLLGGM</sequence>
<dbReference type="EMBL" id="CP015439">
    <property type="protein sequence ID" value="ANB62231.1"/>
    <property type="molecule type" value="Genomic_DNA"/>
</dbReference>
<evidence type="ECO:0000313" key="2">
    <source>
        <dbReference type="Proteomes" id="UP000076865"/>
    </source>
</evidence>
<protein>
    <submittedName>
        <fullName evidence="1">Uncharacterized protein</fullName>
    </submittedName>
</protein>
<reference evidence="1 2" key="1">
    <citation type="journal article" date="2006" name="Syst. Appl. Microbiol.">
        <title>Anoxybacillus amylolyticus sp. nov., a thermophilic amylase producing bacterium isolated from Mount Rittmann (Antarctica).</title>
        <authorList>
            <person name="Poli A."/>
            <person name="Esposito E."/>
            <person name="Lama L."/>
            <person name="Orlando P."/>
            <person name="Nicolaus G."/>
            <person name="de Appolonia F."/>
            <person name="Gambacorta A."/>
            <person name="Nicolaus B."/>
        </authorList>
    </citation>
    <scope>NUCLEOTIDE SEQUENCE [LARGE SCALE GENOMIC DNA]</scope>
    <source>
        <strain evidence="1 2">DSM 15939</strain>
        <plasmid evidence="2">Plasmid pdsm15939_1</plasmid>
    </source>
</reference>
<dbReference type="KEGG" id="aamy:GFC30_3153"/>
<dbReference type="RefSeq" id="WP_066327820.1">
    <property type="nucleotide sequence ID" value="NZ_CP015439.1"/>
</dbReference>
<dbReference type="OrthoDB" id="2474791at2"/>
<name>A0A160F7A6_9BACL</name>
<geneLocation type="plasmid" evidence="2">
    <name>pdsm15939_1</name>
</geneLocation>
<keyword evidence="2" id="KW-1185">Reference proteome</keyword>
<proteinExistence type="predicted"/>
<gene>
    <name evidence="1" type="ORF">GFC30_3153</name>
</gene>